<reference evidence="6 8" key="2">
    <citation type="submission" date="2020-12" db="EMBL/GenBank/DDBJ databases">
        <title>Taxonomic evaluation of the Bacillus sporothermodurans group of bacteria based on whole genome sequences.</title>
        <authorList>
            <person name="Fiedler G."/>
            <person name="Herbstmann A.-D."/>
            <person name="Doll E."/>
            <person name="Wenning M."/>
            <person name="Brinks E."/>
            <person name="Kabisch J."/>
            <person name="Breitenwieser F."/>
            <person name="Lappann M."/>
            <person name="Boehnlein C."/>
            <person name="Franz C."/>
        </authorList>
    </citation>
    <scope>NUCLEOTIDE SEQUENCE [LARGE SCALE GENOMIC DNA]</scope>
    <source>
        <strain evidence="6 8">DSM 10599</strain>
    </source>
</reference>
<dbReference type="EMBL" id="LQYN01000097">
    <property type="protein sequence ID" value="KYC95074.1"/>
    <property type="molecule type" value="Genomic_DNA"/>
</dbReference>
<dbReference type="InterPro" id="IPR001482">
    <property type="entry name" value="T2SS/T4SS_dom"/>
</dbReference>
<evidence type="ECO:0000313" key="5">
    <source>
        <dbReference type="EMBL" id="KYC95074.1"/>
    </source>
</evidence>
<dbReference type="Gene3D" id="3.30.450.90">
    <property type="match status" value="1"/>
</dbReference>
<comment type="similarity">
    <text evidence="1">Belongs to the GSP E family.</text>
</comment>
<dbReference type="RefSeq" id="WP_066234673.1">
    <property type="nucleotide sequence ID" value="NZ_CP066701.1"/>
</dbReference>
<reference evidence="5 7" key="1">
    <citation type="submission" date="2016-01" db="EMBL/GenBank/DDBJ databases">
        <title>Genome Sequences of Twelve Sporeforming Bacillus Species Isolated from Foods.</title>
        <authorList>
            <person name="Berendsen E.M."/>
            <person name="Wells-Bennik M.H."/>
            <person name="Krawcyk A.O."/>
            <person name="De Jong A."/>
            <person name="Holsappel S."/>
            <person name="Eijlander R.T."/>
            <person name="Kuipers O.P."/>
        </authorList>
    </citation>
    <scope>NUCLEOTIDE SEQUENCE [LARGE SCALE GENOMIC DNA]</scope>
    <source>
        <strain evidence="5 7">B4102</strain>
    </source>
</reference>
<evidence type="ECO:0000313" key="7">
    <source>
        <dbReference type="Proteomes" id="UP000075666"/>
    </source>
</evidence>
<dbReference type="NCBIfam" id="NF041000">
    <property type="entry name" value="ATPase_ComGA"/>
    <property type="match status" value="1"/>
</dbReference>
<dbReference type="AlphaFoldDB" id="A0A150KN24"/>
<organism evidence="5 7">
    <name type="scientific">Heyndrickxia sporothermodurans</name>
    <dbReference type="NCBI Taxonomy" id="46224"/>
    <lineage>
        <taxon>Bacteria</taxon>
        <taxon>Bacillati</taxon>
        <taxon>Bacillota</taxon>
        <taxon>Bacilli</taxon>
        <taxon>Bacillales</taxon>
        <taxon>Bacillaceae</taxon>
        <taxon>Heyndrickxia</taxon>
    </lineage>
</organism>
<evidence type="ECO:0000313" key="6">
    <source>
        <dbReference type="EMBL" id="QQX24327.1"/>
    </source>
</evidence>
<dbReference type="Proteomes" id="UP000075666">
    <property type="component" value="Unassembled WGS sequence"/>
</dbReference>
<proteinExistence type="inferred from homology"/>
<dbReference type="GO" id="GO:0005524">
    <property type="term" value="F:ATP binding"/>
    <property type="evidence" value="ECO:0007669"/>
    <property type="project" value="UniProtKB-KW"/>
</dbReference>
<evidence type="ECO:0000313" key="8">
    <source>
        <dbReference type="Proteomes" id="UP000595512"/>
    </source>
</evidence>
<dbReference type="Pfam" id="PF00437">
    <property type="entry name" value="T2SSE"/>
    <property type="match status" value="1"/>
</dbReference>
<dbReference type="STRING" id="46224.B4102_1345"/>
<dbReference type="InterPro" id="IPR027417">
    <property type="entry name" value="P-loop_NTPase"/>
</dbReference>
<dbReference type="Gene3D" id="3.40.50.300">
    <property type="entry name" value="P-loop containing nucleotide triphosphate hydrolases"/>
    <property type="match status" value="1"/>
</dbReference>
<dbReference type="PATRIC" id="fig|46224.3.peg.84"/>
<dbReference type="Proteomes" id="UP000595512">
    <property type="component" value="Chromosome"/>
</dbReference>
<dbReference type="GO" id="GO:0016887">
    <property type="term" value="F:ATP hydrolysis activity"/>
    <property type="evidence" value="ECO:0007669"/>
    <property type="project" value="TreeGrafter"/>
</dbReference>
<sequence length="368" mass="42019">MTIEKIADLLLDQALKLNATDVHIIPRKDDYHVQLRFNGRLTPYRELTVEIGERLISHFKFMSAMDISEKRKPQSGSFHLFVHQKKTSLRISTLPTALLKESLVIRILPQNQSVTIDEISLFPTFTKRLKALLMHSHGMIIFTGPTGSGKSTTMYTLVEHCSNQLKRNVITLEDPVEQQNSSFLQVQVNEKAGITYSTGLKAILRHDPDIIMVGEIRDSETAKIAIRAALTGHLVLSTLHTRDAKGAIYRLLEFGVQWHEIEQTLIAVTAQRLVKLKCPFCGNVCSTYCRNYIKKNRTAVYEMISGKTLKNVLSEANGNRIKTKYKTLKEIIRKGIALGYISTNEYYRWVFDEEEESNPYQNSRNVFE</sequence>
<dbReference type="CDD" id="cd01129">
    <property type="entry name" value="PulE-GspE-like"/>
    <property type="match status" value="1"/>
</dbReference>
<dbReference type="PANTHER" id="PTHR30258">
    <property type="entry name" value="TYPE II SECRETION SYSTEM PROTEIN GSPE-RELATED"/>
    <property type="match status" value="1"/>
</dbReference>
<keyword evidence="7" id="KW-1185">Reference proteome</keyword>
<name>A0A150KN24_9BACI</name>
<dbReference type="SUPFAM" id="SSF52540">
    <property type="entry name" value="P-loop containing nucleoside triphosphate hydrolases"/>
    <property type="match status" value="1"/>
</dbReference>
<dbReference type="InterPro" id="IPR047667">
    <property type="entry name" value="ATPase_ComGA"/>
</dbReference>
<dbReference type="EMBL" id="CP066701">
    <property type="protein sequence ID" value="QQX24327.1"/>
    <property type="molecule type" value="Genomic_DNA"/>
</dbReference>
<dbReference type="OrthoDB" id="9808272at2"/>
<evidence type="ECO:0000256" key="3">
    <source>
        <dbReference type="ARBA" id="ARBA00022840"/>
    </source>
</evidence>
<dbReference type="GO" id="GO:0005886">
    <property type="term" value="C:plasma membrane"/>
    <property type="evidence" value="ECO:0007669"/>
    <property type="project" value="TreeGrafter"/>
</dbReference>
<protein>
    <submittedName>
        <fullName evidence="6">Type II/IV secretion system protein</fullName>
    </submittedName>
</protein>
<evidence type="ECO:0000256" key="1">
    <source>
        <dbReference type="ARBA" id="ARBA00006611"/>
    </source>
</evidence>
<dbReference type="KEGG" id="hspo:JGZ69_16165"/>
<accession>A0A150KN24</accession>
<dbReference type="PROSITE" id="PS00662">
    <property type="entry name" value="T2SP_E"/>
    <property type="match status" value="1"/>
</dbReference>
<keyword evidence="3" id="KW-0067">ATP-binding</keyword>
<feature type="domain" description="Bacterial type II secretion system protein E" evidence="4">
    <location>
        <begin position="204"/>
        <end position="218"/>
    </location>
</feature>
<gene>
    <name evidence="5" type="ORF">B4102_1345</name>
    <name evidence="6" type="ORF">JGZ69_16165</name>
</gene>
<evidence type="ECO:0000259" key="4">
    <source>
        <dbReference type="PROSITE" id="PS00662"/>
    </source>
</evidence>
<dbReference type="PANTHER" id="PTHR30258:SF2">
    <property type="entry name" value="COMG OPERON PROTEIN 1"/>
    <property type="match status" value="1"/>
</dbReference>
<keyword evidence="2" id="KW-0547">Nucleotide-binding</keyword>
<evidence type="ECO:0000256" key="2">
    <source>
        <dbReference type="ARBA" id="ARBA00022741"/>
    </source>
</evidence>